<evidence type="ECO:0008006" key="4">
    <source>
        <dbReference type="Google" id="ProtNLM"/>
    </source>
</evidence>
<name>A0A1F5FK28_9BACT</name>
<gene>
    <name evidence="2" type="ORF">A2368_02515</name>
</gene>
<evidence type="ECO:0000313" key="3">
    <source>
        <dbReference type="Proteomes" id="UP000176682"/>
    </source>
</evidence>
<organism evidence="2 3">
    <name type="scientific">Candidatus Collierbacteria bacterium RIFOXYB1_FULL_49_13</name>
    <dbReference type="NCBI Taxonomy" id="1817728"/>
    <lineage>
        <taxon>Bacteria</taxon>
        <taxon>Candidatus Collieribacteriota</taxon>
    </lineage>
</organism>
<dbReference type="Gene3D" id="3.30.70.60">
    <property type="match status" value="1"/>
</dbReference>
<evidence type="ECO:0000256" key="1">
    <source>
        <dbReference type="SAM" id="Phobius"/>
    </source>
</evidence>
<dbReference type="AlphaFoldDB" id="A0A1F5FK28"/>
<keyword evidence="1" id="KW-0812">Transmembrane</keyword>
<proteinExistence type="predicted"/>
<feature type="transmembrane region" description="Helical" evidence="1">
    <location>
        <begin position="29"/>
        <end position="52"/>
    </location>
</feature>
<dbReference type="Proteomes" id="UP000176682">
    <property type="component" value="Unassembled WGS sequence"/>
</dbReference>
<comment type="caution">
    <text evidence="2">The sequence shown here is derived from an EMBL/GenBank/DDBJ whole genome shotgun (WGS) entry which is preliminary data.</text>
</comment>
<sequence>MEDNKQKVGSNEISSVMGINLGVTFDKRILSWLAAIAAELVVAAVVIFVFYLPQMTEWEKLNKEIKKQETLLESKRDKVKMISDLEAVIGEAEDTLELALPPNKDIGLLLASLRQQSALVGVRIDTYALNPGEVSTAENKAKNNKNAEIDSGLPIELTVSGQIDNLRRFLDIVNTSLPIKKVDNVQVVSSEDRQQTKLKLEMVMYFMHRDEKQVESNPLRMFTQGEMDLLRSLSGYASYNQQRDAVDVPLGNNDLFGM</sequence>
<accession>A0A1F5FK28</accession>
<dbReference type="EMBL" id="MFAM01000005">
    <property type="protein sequence ID" value="OGD79922.1"/>
    <property type="molecule type" value="Genomic_DNA"/>
</dbReference>
<reference evidence="2 3" key="1">
    <citation type="journal article" date="2016" name="Nat. Commun.">
        <title>Thousands of microbial genomes shed light on interconnected biogeochemical processes in an aquifer system.</title>
        <authorList>
            <person name="Anantharaman K."/>
            <person name="Brown C.T."/>
            <person name="Hug L.A."/>
            <person name="Sharon I."/>
            <person name="Castelle C.J."/>
            <person name="Probst A.J."/>
            <person name="Thomas B.C."/>
            <person name="Singh A."/>
            <person name="Wilkins M.J."/>
            <person name="Karaoz U."/>
            <person name="Brodie E.L."/>
            <person name="Williams K.H."/>
            <person name="Hubbard S.S."/>
            <person name="Banfield J.F."/>
        </authorList>
    </citation>
    <scope>NUCLEOTIDE SEQUENCE [LARGE SCALE GENOMIC DNA]</scope>
</reference>
<protein>
    <recommendedName>
        <fullName evidence="4">Pilus assembly protein PilO</fullName>
    </recommendedName>
</protein>
<keyword evidence="1" id="KW-0472">Membrane</keyword>
<keyword evidence="1" id="KW-1133">Transmembrane helix</keyword>
<dbReference type="InterPro" id="IPR014717">
    <property type="entry name" value="Transl_elong_EF1B/ribsomal_bS6"/>
</dbReference>
<evidence type="ECO:0000313" key="2">
    <source>
        <dbReference type="EMBL" id="OGD79922.1"/>
    </source>
</evidence>